<evidence type="ECO:0000313" key="2">
    <source>
        <dbReference type="EMBL" id="JAE05780.1"/>
    </source>
</evidence>
<reference evidence="2" key="2">
    <citation type="journal article" date="2015" name="Data Brief">
        <title>Shoot transcriptome of the giant reed, Arundo donax.</title>
        <authorList>
            <person name="Barrero R.A."/>
            <person name="Guerrero F.D."/>
            <person name="Moolhuijzen P."/>
            <person name="Goolsby J.A."/>
            <person name="Tidwell J."/>
            <person name="Bellgard S.E."/>
            <person name="Bellgard M.I."/>
        </authorList>
    </citation>
    <scope>NUCLEOTIDE SEQUENCE</scope>
    <source>
        <tissue evidence="2">Shoot tissue taken approximately 20 cm above the soil surface</tissue>
    </source>
</reference>
<keyword evidence="1" id="KW-0175">Coiled coil</keyword>
<accession>A0A0A9EYD5</accession>
<reference evidence="2" key="1">
    <citation type="submission" date="2014-09" db="EMBL/GenBank/DDBJ databases">
        <authorList>
            <person name="Magalhaes I.L.F."/>
            <person name="Oliveira U."/>
            <person name="Santos F.R."/>
            <person name="Vidigal T.H.D.A."/>
            <person name="Brescovit A.D."/>
            <person name="Santos A.J."/>
        </authorList>
    </citation>
    <scope>NUCLEOTIDE SEQUENCE</scope>
    <source>
        <tissue evidence="2">Shoot tissue taken approximately 20 cm above the soil surface</tissue>
    </source>
</reference>
<dbReference type="AlphaFoldDB" id="A0A0A9EYD5"/>
<evidence type="ECO:0000256" key="1">
    <source>
        <dbReference type="SAM" id="Coils"/>
    </source>
</evidence>
<name>A0A0A9EYD5_ARUDO</name>
<organism evidence="2">
    <name type="scientific">Arundo donax</name>
    <name type="common">Giant reed</name>
    <name type="synonym">Donax arundinaceus</name>
    <dbReference type="NCBI Taxonomy" id="35708"/>
    <lineage>
        <taxon>Eukaryota</taxon>
        <taxon>Viridiplantae</taxon>
        <taxon>Streptophyta</taxon>
        <taxon>Embryophyta</taxon>
        <taxon>Tracheophyta</taxon>
        <taxon>Spermatophyta</taxon>
        <taxon>Magnoliopsida</taxon>
        <taxon>Liliopsida</taxon>
        <taxon>Poales</taxon>
        <taxon>Poaceae</taxon>
        <taxon>PACMAD clade</taxon>
        <taxon>Arundinoideae</taxon>
        <taxon>Arundineae</taxon>
        <taxon>Arundo</taxon>
    </lineage>
</organism>
<proteinExistence type="predicted"/>
<feature type="coiled-coil region" evidence="1">
    <location>
        <begin position="20"/>
        <end position="58"/>
    </location>
</feature>
<sequence length="104" mass="12131">MRYVDAMVEYCAATTHDCTHEQLDLAVQEKELKLAQKVEELEEKLHQAQEVEDKLVKRLKSLKKFRSRFLRSVCISFSDNIRAQCVLIDHQFHGVSLTGFMYLA</sequence>
<protein>
    <submittedName>
        <fullName evidence="2">Uncharacterized protein</fullName>
    </submittedName>
</protein>
<dbReference type="EMBL" id="GBRH01192116">
    <property type="protein sequence ID" value="JAE05780.1"/>
    <property type="molecule type" value="Transcribed_RNA"/>
</dbReference>